<keyword evidence="2" id="KW-0812">Transmembrane</keyword>
<dbReference type="RefSeq" id="WP_156739539.1">
    <property type="nucleotide sequence ID" value="NZ_CACRYJ010000014.1"/>
</dbReference>
<dbReference type="InterPro" id="IPR037185">
    <property type="entry name" value="EmrE-like"/>
</dbReference>
<feature type="transmembrane region" description="Helical" evidence="2">
    <location>
        <begin position="177"/>
        <end position="197"/>
    </location>
</feature>
<feature type="transmembrane region" description="Helical" evidence="2">
    <location>
        <begin position="209"/>
        <end position="228"/>
    </location>
</feature>
<feature type="transmembrane region" description="Helical" evidence="2">
    <location>
        <begin position="36"/>
        <end position="57"/>
    </location>
</feature>
<dbReference type="Proteomes" id="UP000419743">
    <property type="component" value="Unassembled WGS sequence"/>
</dbReference>
<dbReference type="GO" id="GO:0016020">
    <property type="term" value="C:membrane"/>
    <property type="evidence" value="ECO:0007669"/>
    <property type="project" value="InterPro"/>
</dbReference>
<proteinExistence type="inferred from homology"/>
<accession>A0A7M4DFD8</accession>
<evidence type="ECO:0000313" key="4">
    <source>
        <dbReference type="EMBL" id="VZO35631.1"/>
    </source>
</evidence>
<feature type="domain" description="EamA" evidence="3">
    <location>
        <begin position="8"/>
        <end position="135"/>
    </location>
</feature>
<dbReference type="SUPFAM" id="SSF103481">
    <property type="entry name" value="Multidrug resistance efflux transporter EmrE"/>
    <property type="match status" value="2"/>
</dbReference>
<protein>
    <submittedName>
        <fullName evidence="4">EamA-like transporter family protein</fullName>
    </submittedName>
</protein>
<dbReference type="Gene3D" id="1.10.3730.20">
    <property type="match status" value="2"/>
</dbReference>
<feature type="transmembrane region" description="Helical" evidence="2">
    <location>
        <begin position="120"/>
        <end position="139"/>
    </location>
</feature>
<evidence type="ECO:0000259" key="3">
    <source>
        <dbReference type="Pfam" id="PF00892"/>
    </source>
</evidence>
<reference evidence="4 5" key="1">
    <citation type="submission" date="2019-11" db="EMBL/GenBank/DDBJ databases">
        <authorList>
            <person name="Criscuolo A."/>
        </authorList>
    </citation>
    <scope>NUCLEOTIDE SEQUENCE [LARGE SCALE GENOMIC DNA]</scope>
    <source>
        <strain evidence="4">CIP111667</strain>
    </source>
</reference>
<dbReference type="Pfam" id="PF00892">
    <property type="entry name" value="EamA"/>
    <property type="match status" value="2"/>
</dbReference>
<evidence type="ECO:0000256" key="1">
    <source>
        <dbReference type="ARBA" id="ARBA00007362"/>
    </source>
</evidence>
<keyword evidence="5" id="KW-1185">Reference proteome</keyword>
<keyword evidence="2" id="KW-0472">Membrane</keyword>
<dbReference type="AlphaFoldDB" id="A0A7M4DFD8"/>
<feature type="transmembrane region" description="Helical" evidence="2">
    <location>
        <begin position="63"/>
        <end position="82"/>
    </location>
</feature>
<feature type="transmembrane region" description="Helical" evidence="2">
    <location>
        <begin position="146"/>
        <end position="165"/>
    </location>
</feature>
<evidence type="ECO:0000256" key="2">
    <source>
        <dbReference type="SAM" id="Phobius"/>
    </source>
</evidence>
<dbReference type="EMBL" id="CACRYJ010000014">
    <property type="protein sequence ID" value="VZO35631.1"/>
    <property type="molecule type" value="Genomic_DNA"/>
</dbReference>
<keyword evidence="2" id="KW-1133">Transmembrane helix</keyword>
<feature type="domain" description="EamA" evidence="3">
    <location>
        <begin position="147"/>
        <end position="281"/>
    </location>
</feature>
<comment type="caution">
    <text evidence="4">The sequence shown here is derived from an EMBL/GenBank/DDBJ whole genome shotgun (WGS) entry which is preliminary data.</text>
</comment>
<organism evidence="4 5">
    <name type="scientific">Occultella aeris</name>
    <dbReference type="NCBI Taxonomy" id="2761496"/>
    <lineage>
        <taxon>Bacteria</taxon>
        <taxon>Bacillati</taxon>
        <taxon>Actinomycetota</taxon>
        <taxon>Actinomycetes</taxon>
        <taxon>Micrococcales</taxon>
        <taxon>Ruaniaceae</taxon>
        <taxon>Occultella</taxon>
    </lineage>
</organism>
<comment type="similarity">
    <text evidence="1">Belongs to the EamA transporter family.</text>
</comment>
<evidence type="ECO:0000313" key="5">
    <source>
        <dbReference type="Proteomes" id="UP000419743"/>
    </source>
</evidence>
<dbReference type="InterPro" id="IPR000620">
    <property type="entry name" value="EamA_dom"/>
</dbReference>
<feature type="transmembrane region" description="Helical" evidence="2">
    <location>
        <begin position="94"/>
        <end position="114"/>
    </location>
</feature>
<sequence>MTNSSTVLLVVLATAALHAVWNAVAKSIGDRWVATFLFGSAIAVSGVVGAVVATATLGLPDPASWPFLVFSAVLQCVYMVLLTRAYSLGQMSRLYPIARGTSPVVVTAVAVLFLHERLSTVAWLGLALLVFALATLALSRGLPRPGTGLGLALLTGLVIAAYSLLDGVGVRMTAEPLPYICWMFAVLGPLLAGLSAWQMGPGRRERLRGNVRMGLFGGLMSVTSYGIVVWAQAYAPLALVSAVRETSVVWGVLIARFMLGEHLWRREVVAIVCAAAGAVLLQLGG</sequence>
<feature type="transmembrane region" description="Helical" evidence="2">
    <location>
        <begin position="6"/>
        <end position="24"/>
    </location>
</feature>
<name>A0A7M4DFD8_9MICO</name>
<gene>
    <name evidence="4" type="ORF">HALOF300_00829</name>
</gene>